<reference evidence="1" key="1">
    <citation type="journal article" date="2014" name="Genome Announc.">
        <title>Draft Genome Sequences of Three Alkaliphilic Bacillus Strains, Bacillus wakoensis JCM 9140T, Bacillus akibai JCM 9157T, and Bacillus hemicellulosilyticus JCM 9152T.</title>
        <authorList>
            <person name="Yuki M."/>
            <person name="Oshima K."/>
            <person name="Suda W."/>
            <person name="Oshida Y."/>
            <person name="Kitamura K."/>
            <person name="Iida T."/>
            <person name="Hattori M."/>
            <person name="Ohkuma M."/>
        </authorList>
    </citation>
    <scope>NUCLEOTIDE SEQUENCE [LARGE SCALE GENOMIC DNA]</scope>
    <source>
        <strain evidence="1">JCM 9152</strain>
    </source>
</reference>
<keyword evidence="2" id="KW-1185">Reference proteome</keyword>
<dbReference type="EMBL" id="BAUU01000011">
    <property type="protein sequence ID" value="GAE30433.1"/>
    <property type="molecule type" value="Genomic_DNA"/>
</dbReference>
<dbReference type="Pfam" id="PF13797">
    <property type="entry name" value="Post_transc_reg"/>
    <property type="match status" value="1"/>
</dbReference>
<comment type="caution">
    <text evidence="1">The sequence shown here is derived from an EMBL/GenBank/DDBJ whole genome shotgun (WGS) entry which is preliminary data.</text>
</comment>
<proteinExistence type="predicted"/>
<evidence type="ECO:0008006" key="3">
    <source>
        <dbReference type="Google" id="ProtNLM"/>
    </source>
</evidence>
<name>W4QFN0_9BACI</name>
<organism evidence="1 2">
    <name type="scientific">Halalkalibacter hemicellulosilyticusJCM 9152</name>
    <dbReference type="NCBI Taxonomy" id="1236971"/>
    <lineage>
        <taxon>Bacteria</taxon>
        <taxon>Bacillati</taxon>
        <taxon>Bacillota</taxon>
        <taxon>Bacilli</taxon>
        <taxon>Bacillales</taxon>
        <taxon>Bacillaceae</taxon>
        <taxon>Halalkalibacter</taxon>
    </lineage>
</organism>
<dbReference type="STRING" id="1236971.JCM9152_1841"/>
<protein>
    <recommendedName>
        <fullName evidence="3">Post-transcriptional regulator</fullName>
    </recommendedName>
</protein>
<evidence type="ECO:0000313" key="2">
    <source>
        <dbReference type="Proteomes" id="UP000018895"/>
    </source>
</evidence>
<dbReference type="OrthoDB" id="2990595at2"/>
<dbReference type="Proteomes" id="UP000018895">
    <property type="component" value="Unassembled WGS sequence"/>
</dbReference>
<gene>
    <name evidence="1" type="ORF">JCM9152_1841</name>
</gene>
<sequence length="94" mass="11519">MAEKQQFEVWKEDVEPALRSKVDEFHLLGYDRATMEDVWTCVLYQLRKKKEYMHKHTFVNHILTLKSQTYMTWLTMHAFKEPTDWFAEFEEKEA</sequence>
<dbReference type="RefSeq" id="WP_035343081.1">
    <property type="nucleotide sequence ID" value="NZ_BAUU01000011.1"/>
</dbReference>
<accession>W4QFN0</accession>
<dbReference type="AlphaFoldDB" id="W4QFN0"/>
<dbReference type="InterPro" id="IPR025716">
    <property type="entry name" value="Post-transcriptional_regulator"/>
</dbReference>
<evidence type="ECO:0000313" key="1">
    <source>
        <dbReference type="EMBL" id="GAE30433.1"/>
    </source>
</evidence>